<dbReference type="EMBL" id="AACZ04063706">
    <property type="status" value="NOT_ANNOTATED_CDS"/>
    <property type="molecule type" value="Genomic_DNA"/>
</dbReference>
<evidence type="ECO:0000256" key="8">
    <source>
        <dbReference type="PROSITE-ProRule" id="PRU00277"/>
    </source>
</evidence>
<dbReference type="PANTHER" id="PTHR46512:SF9">
    <property type="entry name" value="PEPTIDYLPROLYL ISOMERASE"/>
    <property type="match status" value="1"/>
</dbReference>
<dbReference type="Ensembl" id="ENSPTRT00000076587.1">
    <property type="protein sequence ID" value="ENSPTRP00000093332.1"/>
    <property type="gene ID" value="ENSPTRG00000044230.1"/>
</dbReference>
<sequence length="398" mass="44750">MTAKEMKATESAAQPAPLPKREVDVSPKQDEGVLKVIKTEGTGTEMPMTGDLVFVHYTGWLLEGTKFDSSVDRKDKFSFDLGKGEVIKAWDIAVATMKVGEVGHITCKPEYQTVLQRSPHNATLVFEVELFKEEDLTEEEDGGIIRRIGTRGEGYVKPDEGAMVEVALEGCCKDQLFDQRALRFEVSEGENLDLPYDLERAIQHLEKGEHSTVYLKKKFQIPTKCRAKESWEMISEEKQIQEALLQCKKLSQKAQAPSLASHLDLSMCQLKLQAFSAAIESCNKALELDSNNEKGPFRRGEAHLAVNDFELAWADFQKVLQLYPNNKAARAQLAVCQQRIHRQLARKKFYAKMFERLAEEENKAKAEACSGDHPTDTEMKAEWKSNTAGSQSQVETEA</sequence>
<evidence type="ECO:0000256" key="6">
    <source>
        <dbReference type="ARBA" id="ARBA00023186"/>
    </source>
</evidence>
<dbReference type="GeneTree" id="ENSGT00940000157200"/>
<name>A0A2I3TWG7_PANTR</name>
<feature type="repeat" description="TPR" evidence="9">
    <location>
        <begin position="293"/>
        <end position="326"/>
    </location>
</feature>
<evidence type="ECO:0000256" key="5">
    <source>
        <dbReference type="ARBA" id="ARBA00023110"/>
    </source>
</evidence>
<evidence type="ECO:0000313" key="12">
    <source>
        <dbReference type="Ensembl" id="ENSPTRP00000093332.1"/>
    </source>
</evidence>
<feature type="region of interest" description="Disordered" evidence="10">
    <location>
        <begin position="362"/>
        <end position="398"/>
    </location>
</feature>
<dbReference type="InterPro" id="IPR001179">
    <property type="entry name" value="PPIase_FKBP_dom"/>
</dbReference>
<dbReference type="AlphaFoldDB" id="A0A2I3TWG7"/>
<dbReference type="OMA" id="XDEQTHA"/>
<gene>
    <name evidence="12" type="primary">LOC739615</name>
</gene>
<protein>
    <recommendedName>
        <fullName evidence="2 8">peptidylprolyl isomerase</fullName>
        <ecNumber evidence="2 8">5.2.1.8</ecNumber>
    </recommendedName>
</protein>
<evidence type="ECO:0000256" key="4">
    <source>
        <dbReference type="ARBA" id="ARBA00022803"/>
    </source>
</evidence>
<keyword evidence="5 8" id="KW-0697">Rotamase</keyword>
<dbReference type="GO" id="GO:0005829">
    <property type="term" value="C:cytosol"/>
    <property type="evidence" value="ECO:0000318"/>
    <property type="project" value="GO_Central"/>
</dbReference>
<reference evidence="12 13" key="1">
    <citation type="journal article" date="2005" name="Nature">
        <title>Initial sequence of the chimpanzee genome and comparison with the human genome.</title>
        <authorList>
            <consortium name="Chimpanzee sequencing and analysis consortium"/>
        </authorList>
    </citation>
    <scope>NUCLEOTIDE SEQUENCE [LARGE SCALE GENOMIC DNA]</scope>
</reference>
<feature type="compositionally biased region" description="Polar residues" evidence="10">
    <location>
        <begin position="384"/>
        <end position="398"/>
    </location>
</feature>
<comment type="catalytic activity">
    <reaction evidence="1 8">
        <text>[protein]-peptidylproline (omega=180) = [protein]-peptidylproline (omega=0)</text>
        <dbReference type="Rhea" id="RHEA:16237"/>
        <dbReference type="Rhea" id="RHEA-COMP:10747"/>
        <dbReference type="Rhea" id="RHEA-COMP:10748"/>
        <dbReference type="ChEBI" id="CHEBI:83833"/>
        <dbReference type="ChEBI" id="CHEBI:83834"/>
        <dbReference type="EC" id="5.2.1.8"/>
    </reaction>
</comment>
<dbReference type="Gene3D" id="3.10.50.40">
    <property type="match status" value="2"/>
</dbReference>
<evidence type="ECO:0000256" key="2">
    <source>
        <dbReference type="ARBA" id="ARBA00013194"/>
    </source>
</evidence>
<keyword evidence="3" id="KW-0677">Repeat</keyword>
<reference evidence="12" key="2">
    <citation type="submission" date="2025-08" db="UniProtKB">
        <authorList>
            <consortium name="Ensembl"/>
        </authorList>
    </citation>
    <scope>IDENTIFICATION</scope>
</reference>
<dbReference type="InParanoid" id="A0A2I3TWG7"/>
<dbReference type="InterPro" id="IPR011990">
    <property type="entry name" value="TPR-like_helical_dom_sf"/>
</dbReference>
<dbReference type="InterPro" id="IPR046357">
    <property type="entry name" value="PPIase_dom_sf"/>
</dbReference>
<dbReference type="SUPFAM" id="SSF54534">
    <property type="entry name" value="FKBP-like"/>
    <property type="match status" value="2"/>
</dbReference>
<evidence type="ECO:0000256" key="10">
    <source>
        <dbReference type="SAM" id="MobiDB-lite"/>
    </source>
</evidence>
<dbReference type="EMBL" id="AACZ04063707">
    <property type="status" value="NOT_ANNOTATED_CDS"/>
    <property type="molecule type" value="Genomic_DNA"/>
</dbReference>
<keyword evidence="7 8" id="KW-0413">Isomerase</keyword>
<evidence type="ECO:0000313" key="13">
    <source>
        <dbReference type="Proteomes" id="UP000002277"/>
    </source>
</evidence>
<evidence type="ECO:0000256" key="3">
    <source>
        <dbReference type="ARBA" id="ARBA00022737"/>
    </source>
</evidence>
<dbReference type="PROSITE" id="PS50005">
    <property type="entry name" value="TPR"/>
    <property type="match status" value="1"/>
</dbReference>
<evidence type="ECO:0000256" key="1">
    <source>
        <dbReference type="ARBA" id="ARBA00000971"/>
    </source>
</evidence>
<dbReference type="Pfam" id="PF00254">
    <property type="entry name" value="FKBP_C"/>
    <property type="match status" value="1"/>
</dbReference>
<feature type="region of interest" description="Disordered" evidence="10">
    <location>
        <begin position="1"/>
        <end position="27"/>
    </location>
</feature>
<dbReference type="PROSITE" id="PS50059">
    <property type="entry name" value="FKBP_PPIASE"/>
    <property type="match status" value="1"/>
</dbReference>
<evidence type="ECO:0000256" key="7">
    <source>
        <dbReference type="ARBA" id="ARBA00023235"/>
    </source>
</evidence>
<reference evidence="12" key="3">
    <citation type="submission" date="2025-09" db="UniProtKB">
        <authorList>
            <consortium name="Ensembl"/>
        </authorList>
    </citation>
    <scope>IDENTIFICATION</scope>
</reference>
<dbReference type="EC" id="5.2.1.8" evidence="2 8"/>
<dbReference type="SUPFAM" id="SSF48452">
    <property type="entry name" value="TPR-like"/>
    <property type="match status" value="1"/>
</dbReference>
<dbReference type="InterPro" id="IPR019734">
    <property type="entry name" value="TPR_rpt"/>
</dbReference>
<dbReference type="InterPro" id="IPR050754">
    <property type="entry name" value="FKBP4/5/8-like"/>
</dbReference>
<dbReference type="Proteomes" id="UP000002277">
    <property type="component" value="Chromosome 9"/>
</dbReference>
<feature type="domain" description="PPIase FKBP-type" evidence="11">
    <location>
        <begin position="50"/>
        <end position="134"/>
    </location>
</feature>
<keyword evidence="6" id="KW-0143">Chaperone</keyword>
<feature type="compositionally biased region" description="Basic and acidic residues" evidence="10">
    <location>
        <begin position="373"/>
        <end position="383"/>
    </location>
</feature>
<evidence type="ECO:0000259" key="11">
    <source>
        <dbReference type="PROSITE" id="PS50059"/>
    </source>
</evidence>
<accession>A0A2I3TWG7</accession>
<dbReference type="FunFam" id="3.10.50.40:FF:000013">
    <property type="entry name" value="Peptidylprolyl isomerase"/>
    <property type="match status" value="1"/>
</dbReference>
<dbReference type="Bgee" id="ENSPTRG00000044230">
    <property type="expression patterns" value="Expressed in testis"/>
</dbReference>
<proteinExistence type="predicted"/>
<dbReference type="PANTHER" id="PTHR46512">
    <property type="entry name" value="PEPTIDYLPROLYL ISOMERASE"/>
    <property type="match status" value="1"/>
</dbReference>
<dbReference type="Gene3D" id="1.25.40.10">
    <property type="entry name" value="Tetratricopeptide repeat domain"/>
    <property type="match status" value="1"/>
</dbReference>
<dbReference type="SMART" id="SM00028">
    <property type="entry name" value="TPR"/>
    <property type="match status" value="2"/>
</dbReference>
<evidence type="ECO:0000256" key="9">
    <source>
        <dbReference type="PROSITE-ProRule" id="PRU00339"/>
    </source>
</evidence>
<dbReference type="Pfam" id="PF13181">
    <property type="entry name" value="TPR_8"/>
    <property type="match status" value="1"/>
</dbReference>
<organism evidence="12 13">
    <name type="scientific">Pan troglodytes</name>
    <name type="common">Chimpanzee</name>
    <dbReference type="NCBI Taxonomy" id="9598"/>
    <lineage>
        <taxon>Eukaryota</taxon>
        <taxon>Metazoa</taxon>
        <taxon>Chordata</taxon>
        <taxon>Craniata</taxon>
        <taxon>Vertebrata</taxon>
        <taxon>Euteleostomi</taxon>
        <taxon>Mammalia</taxon>
        <taxon>Eutheria</taxon>
        <taxon>Euarchontoglires</taxon>
        <taxon>Primates</taxon>
        <taxon>Haplorrhini</taxon>
        <taxon>Catarrhini</taxon>
        <taxon>Hominidae</taxon>
        <taxon>Pan</taxon>
    </lineage>
</organism>
<dbReference type="GO" id="GO:0003755">
    <property type="term" value="F:peptidyl-prolyl cis-trans isomerase activity"/>
    <property type="evidence" value="ECO:0000318"/>
    <property type="project" value="GO_Central"/>
</dbReference>
<keyword evidence="13" id="KW-1185">Reference proteome</keyword>
<keyword evidence="4 9" id="KW-0802">TPR repeat</keyword>